<evidence type="ECO:0000313" key="2">
    <source>
        <dbReference type="Proteomes" id="UP000007648"/>
    </source>
</evidence>
<reference evidence="1 2" key="1">
    <citation type="journal article" date="2011" name="Proc. Natl. Acad. Sci. U.S.A.">
        <title>Genetic diversity and population structure of the endangered marsupial Sarcophilus harrisii (Tasmanian devil).</title>
        <authorList>
            <person name="Miller W."/>
            <person name="Hayes V.M."/>
            <person name="Ratan A."/>
            <person name="Petersen D.C."/>
            <person name="Wittekindt N.E."/>
            <person name="Miller J."/>
            <person name="Walenz B."/>
            <person name="Knight J."/>
            <person name="Qi J."/>
            <person name="Zhao F."/>
            <person name="Wang Q."/>
            <person name="Bedoya-Reina O.C."/>
            <person name="Katiyar N."/>
            <person name="Tomsho L.P."/>
            <person name="Kasson L.M."/>
            <person name="Hardie R.A."/>
            <person name="Woodbridge P."/>
            <person name="Tindall E.A."/>
            <person name="Bertelsen M.F."/>
            <person name="Dixon D."/>
            <person name="Pyecroft S."/>
            <person name="Helgen K.M."/>
            <person name="Lesk A.M."/>
            <person name="Pringle T.H."/>
            <person name="Patterson N."/>
            <person name="Zhang Y."/>
            <person name="Kreiss A."/>
            <person name="Woods G.M."/>
            <person name="Jones M.E."/>
            <person name="Schuster S.C."/>
        </authorList>
    </citation>
    <scope>NUCLEOTIDE SEQUENCE [LARGE SCALE GENOMIC DNA]</scope>
</reference>
<dbReference type="AlphaFoldDB" id="A0A7N4P116"/>
<evidence type="ECO:0000313" key="1">
    <source>
        <dbReference type="Ensembl" id="ENSSHAP00000030772.1"/>
    </source>
</evidence>
<name>A0A7N4P116_SARHA</name>
<reference evidence="1" key="2">
    <citation type="submission" date="2025-08" db="UniProtKB">
        <authorList>
            <consortium name="Ensembl"/>
        </authorList>
    </citation>
    <scope>IDENTIFICATION</scope>
</reference>
<dbReference type="InParanoid" id="A0A7N4P116"/>
<proteinExistence type="predicted"/>
<dbReference type="Proteomes" id="UP000007648">
    <property type="component" value="Unassembled WGS sequence"/>
</dbReference>
<accession>A0A7N4P116</accession>
<sequence>MKFKYSKGKLHLLNKKGSSFEKGVKDFSALFSTNGLMFKLFCASQLVESDFLSISPETSSPLLLFKGALKLNPNKEPVAELLPNANGFDFSLLKMLLTDSEPNTNFGGETTALVGVSEVLHTSPTSRIVSVVSESWFKSVLSLVVSSNTATAILPHGNSRGVAAREKCGVSKESFSWACFASSKICLNASATSCSLKRTANCSTFLSPSAKSHAVQTHTLSVPFMFCKVISGVTL</sequence>
<reference evidence="1" key="3">
    <citation type="submission" date="2025-09" db="UniProtKB">
        <authorList>
            <consortium name="Ensembl"/>
        </authorList>
    </citation>
    <scope>IDENTIFICATION</scope>
</reference>
<organism evidence="1 2">
    <name type="scientific">Sarcophilus harrisii</name>
    <name type="common">Tasmanian devil</name>
    <name type="synonym">Sarcophilus laniarius</name>
    <dbReference type="NCBI Taxonomy" id="9305"/>
    <lineage>
        <taxon>Eukaryota</taxon>
        <taxon>Metazoa</taxon>
        <taxon>Chordata</taxon>
        <taxon>Craniata</taxon>
        <taxon>Vertebrata</taxon>
        <taxon>Euteleostomi</taxon>
        <taxon>Mammalia</taxon>
        <taxon>Metatheria</taxon>
        <taxon>Dasyuromorphia</taxon>
        <taxon>Dasyuridae</taxon>
        <taxon>Sarcophilus</taxon>
    </lineage>
</organism>
<dbReference type="Ensembl" id="ENSSHAT00000031233.1">
    <property type="protein sequence ID" value="ENSSHAP00000030772.1"/>
    <property type="gene ID" value="ENSSHAG00000030375.1"/>
</dbReference>
<protein>
    <submittedName>
        <fullName evidence="1">Uncharacterized protein</fullName>
    </submittedName>
</protein>
<dbReference type="GeneTree" id="ENSGT00910000148474"/>
<keyword evidence="2" id="KW-1185">Reference proteome</keyword>